<dbReference type="STRING" id="1121391.SAMN02745206_01464"/>
<dbReference type="AlphaFoldDB" id="A0A1M4ZHA0"/>
<dbReference type="Proteomes" id="UP000184076">
    <property type="component" value="Unassembled WGS sequence"/>
</dbReference>
<dbReference type="EMBL" id="FQVB01000012">
    <property type="protein sequence ID" value="SHF17420.1"/>
    <property type="molecule type" value="Genomic_DNA"/>
</dbReference>
<protein>
    <submittedName>
        <fullName evidence="1">Uncharacterized protein</fullName>
    </submittedName>
</protein>
<name>A0A1M4ZHA0_9BACT</name>
<sequence>MKALFCDGRLGAGTGARLRAVVFSLVCCCLSAFSGCTPVVSKGLLARTRDVSFEEVLRRPAQYSGQKEEPVYCYPPPYPWHPWWYHPYPWL</sequence>
<accession>A0A1M4ZHA0</accession>
<evidence type="ECO:0000313" key="1">
    <source>
        <dbReference type="EMBL" id="SHF17420.1"/>
    </source>
</evidence>
<evidence type="ECO:0000313" key="2">
    <source>
        <dbReference type="Proteomes" id="UP000184076"/>
    </source>
</evidence>
<keyword evidence="2" id="KW-1185">Reference proteome</keyword>
<proteinExistence type="predicted"/>
<reference evidence="2" key="1">
    <citation type="submission" date="2016-11" db="EMBL/GenBank/DDBJ databases">
        <authorList>
            <person name="Varghese N."/>
            <person name="Submissions S."/>
        </authorList>
    </citation>
    <scope>NUCLEOTIDE SEQUENCE [LARGE SCALE GENOMIC DNA]</scope>
    <source>
        <strain evidence="2">DSM 9756</strain>
    </source>
</reference>
<organism evidence="1 2">
    <name type="scientific">Desulfacinum infernum DSM 9756</name>
    <dbReference type="NCBI Taxonomy" id="1121391"/>
    <lineage>
        <taxon>Bacteria</taxon>
        <taxon>Pseudomonadati</taxon>
        <taxon>Thermodesulfobacteriota</taxon>
        <taxon>Syntrophobacteria</taxon>
        <taxon>Syntrophobacterales</taxon>
        <taxon>Syntrophobacteraceae</taxon>
        <taxon>Desulfacinum</taxon>
    </lineage>
</organism>
<dbReference type="RefSeq" id="WP_143156394.1">
    <property type="nucleotide sequence ID" value="NZ_FQVB01000012.1"/>
</dbReference>
<gene>
    <name evidence="1" type="ORF">SAMN02745206_01464</name>
</gene>